<evidence type="ECO:0000313" key="4">
    <source>
        <dbReference type="Proteomes" id="UP000595046"/>
    </source>
</evidence>
<evidence type="ECO:0000256" key="1">
    <source>
        <dbReference type="SAM" id="MobiDB-lite"/>
    </source>
</evidence>
<gene>
    <name evidence="3" type="ORF">G4Z16_02760</name>
</gene>
<dbReference type="EMBL" id="CP048882">
    <property type="protein sequence ID" value="QPP05492.1"/>
    <property type="molecule type" value="Genomic_DNA"/>
</dbReference>
<dbReference type="AlphaFoldDB" id="A0A7T1T315"/>
<sequence length="72" mass="8051">MAFLLAVDAVLLLIIGSLVWVLARRNRRRRVTSADGLRIEAAAGAEAREARRRARAGRDMRTGSTAPYMRDR</sequence>
<protein>
    <submittedName>
        <fullName evidence="3">Uncharacterized protein</fullName>
    </submittedName>
</protein>
<keyword evidence="2" id="KW-1133">Transmembrane helix</keyword>
<dbReference type="KEGG" id="sbat:G4Z16_02760"/>
<evidence type="ECO:0000256" key="2">
    <source>
        <dbReference type="SAM" id="Phobius"/>
    </source>
</evidence>
<keyword evidence="4" id="KW-1185">Reference proteome</keyword>
<proteinExistence type="predicted"/>
<feature type="region of interest" description="Disordered" evidence="1">
    <location>
        <begin position="49"/>
        <end position="72"/>
    </location>
</feature>
<dbReference type="Proteomes" id="UP000595046">
    <property type="component" value="Chromosome"/>
</dbReference>
<evidence type="ECO:0000313" key="3">
    <source>
        <dbReference type="EMBL" id="QPP05492.1"/>
    </source>
</evidence>
<name>A0A7T1T315_9ACTN</name>
<keyword evidence="2" id="KW-0472">Membrane</keyword>
<accession>A0A7T1T315</accession>
<dbReference type="RefSeq" id="WP_197349002.1">
    <property type="nucleotide sequence ID" value="NZ_CP048882.1"/>
</dbReference>
<feature type="transmembrane region" description="Helical" evidence="2">
    <location>
        <begin position="6"/>
        <end position="23"/>
    </location>
</feature>
<reference evidence="4" key="1">
    <citation type="submission" date="2020-02" db="EMBL/GenBank/DDBJ databases">
        <title>Streptomyces sp. ASO4wet.</title>
        <authorList>
            <person name="Risdian C."/>
            <person name="Landwehr W."/>
            <person name="Schupp P."/>
            <person name="Wink J."/>
        </authorList>
    </citation>
    <scope>NUCLEOTIDE SEQUENCE [LARGE SCALE GENOMIC DNA]</scope>
    <source>
        <strain evidence="4">ASO4wet</strain>
    </source>
</reference>
<organism evidence="3 4">
    <name type="scientific">Streptomyces bathyalis</name>
    <dbReference type="NCBI Taxonomy" id="2710756"/>
    <lineage>
        <taxon>Bacteria</taxon>
        <taxon>Bacillati</taxon>
        <taxon>Actinomycetota</taxon>
        <taxon>Actinomycetes</taxon>
        <taxon>Kitasatosporales</taxon>
        <taxon>Streptomycetaceae</taxon>
        <taxon>Streptomyces</taxon>
    </lineage>
</organism>
<keyword evidence="2" id="KW-0812">Transmembrane</keyword>